<evidence type="ECO:0000313" key="1">
    <source>
        <dbReference type="EMBL" id="GMQ62463.1"/>
    </source>
</evidence>
<accession>A0ACB5UIT7</accession>
<name>A0ACB5UIT7_9FIRM</name>
<organism evidence="1 2">
    <name type="scientific">Vallitalea maricola</name>
    <dbReference type="NCBI Taxonomy" id="3074433"/>
    <lineage>
        <taxon>Bacteria</taxon>
        <taxon>Bacillati</taxon>
        <taxon>Bacillota</taxon>
        <taxon>Clostridia</taxon>
        <taxon>Lachnospirales</taxon>
        <taxon>Vallitaleaceae</taxon>
        <taxon>Vallitalea</taxon>
    </lineage>
</organism>
<dbReference type="Proteomes" id="UP001374599">
    <property type="component" value="Unassembled WGS sequence"/>
</dbReference>
<evidence type="ECO:0000313" key="2">
    <source>
        <dbReference type="Proteomes" id="UP001374599"/>
    </source>
</evidence>
<keyword evidence="2" id="KW-1185">Reference proteome</keyword>
<proteinExistence type="predicted"/>
<gene>
    <name evidence="1" type="primary">murA_1</name>
    <name evidence="1" type="ORF">AN2V17_16950</name>
</gene>
<protein>
    <submittedName>
        <fullName evidence="1">UDP-N-acetylglucosamine 1-carboxyvinyltransferase</fullName>
    </submittedName>
</protein>
<sequence length="418" mass="45203">MNKLEIMKSSKLRGNVKISGSKNAVLPIIAASILTNEHCYIEDVPDLTDVKNMKDILVNIGVEIDWDKKNKILDVRADDIKSTDMTCEDIGQKIRASVLMLGPMLSRKGKTKICMPGGCVIGNRPIDLHIKGLTALGAHISMEHGYIEAIAKKLIGAKIYLDFPSVGATENIMMAAVMAEGKTTIENAAIEPEIVDLANFLLKMGADIKGAGTDTIIIEGVSKLHGVRHEIIPDRMEAGTFMIAAAITGGDLTIENIILDHVNPIIAKLEESNVTVEANDDRIRVKSNGKIKAVDITTLPFPGFPTDMQAPFMALMSIAEGTSVIVETIFENRFMHVGELIKMGANAKVEGRSCIIVGVNELMGANVYASDLRGGIALLLAGLCAEGKTVINDIKYIERGYEDVVEKFLSIGANIKKY</sequence>
<comment type="caution">
    <text evidence="1">The sequence shown here is derived from an EMBL/GenBank/DDBJ whole genome shotgun (WGS) entry which is preliminary data.</text>
</comment>
<dbReference type="EMBL" id="BTPU01000025">
    <property type="protein sequence ID" value="GMQ62463.1"/>
    <property type="molecule type" value="Genomic_DNA"/>
</dbReference>
<reference evidence="1" key="1">
    <citation type="submission" date="2023-09" db="EMBL/GenBank/DDBJ databases">
        <title>Vallitalea sediminicola and Vallitalea maricola sp. nov., anaerobic bacteria isolated from marine sediment.</title>
        <authorList>
            <person name="Hirano S."/>
            <person name="Maeda A."/>
            <person name="Terahara T."/>
            <person name="Mori K."/>
            <person name="Hamada M."/>
            <person name="Matsumoto R."/>
            <person name="Kobayashi T."/>
        </authorList>
    </citation>
    <scope>NUCLEOTIDE SEQUENCE</scope>
    <source>
        <strain evidence="1">AN17-2</strain>
    </source>
</reference>